<gene>
    <name evidence="2" type="ORF">P3T76_001131</name>
</gene>
<dbReference type="PANTHER" id="PTHR31827">
    <property type="entry name" value="EMB|CAB89363.1"/>
    <property type="match status" value="1"/>
</dbReference>
<accession>A0AAD9LSM1</accession>
<comment type="caution">
    <text evidence="2">The sequence shown here is derived from an EMBL/GenBank/DDBJ whole genome shotgun (WGS) entry which is preliminary data.</text>
</comment>
<dbReference type="EMBL" id="JASMQC010000002">
    <property type="protein sequence ID" value="KAK1947121.1"/>
    <property type="molecule type" value="Genomic_DNA"/>
</dbReference>
<proteinExistence type="predicted"/>
<dbReference type="Pfam" id="PF24906">
    <property type="entry name" value="Zf_WRKY19"/>
    <property type="match status" value="2"/>
</dbReference>
<evidence type="ECO:0000313" key="3">
    <source>
        <dbReference type="Proteomes" id="UP001259832"/>
    </source>
</evidence>
<dbReference type="Proteomes" id="UP001259832">
    <property type="component" value="Unassembled WGS sequence"/>
</dbReference>
<keyword evidence="3" id="KW-1185">Reference proteome</keyword>
<feature type="domain" description="WRKY19-like zinc finger" evidence="1">
    <location>
        <begin position="161"/>
        <end position="184"/>
    </location>
</feature>
<dbReference type="InterPro" id="IPR056866">
    <property type="entry name" value="Znf_WRKY19"/>
</dbReference>
<evidence type="ECO:0000259" key="1">
    <source>
        <dbReference type="Pfam" id="PF24906"/>
    </source>
</evidence>
<protein>
    <submittedName>
        <fullName evidence="2">WRKY transcription factor 19</fullName>
    </submittedName>
</protein>
<feature type="domain" description="WRKY19-like zinc finger" evidence="1">
    <location>
        <begin position="185"/>
        <end position="208"/>
    </location>
</feature>
<evidence type="ECO:0000313" key="2">
    <source>
        <dbReference type="EMBL" id="KAK1947121.1"/>
    </source>
</evidence>
<name>A0AAD9LSM1_9STRA</name>
<reference evidence="2" key="1">
    <citation type="submission" date="2023-08" db="EMBL/GenBank/DDBJ databases">
        <title>Reference Genome Resource for the Citrus Pathogen Phytophthora citrophthora.</title>
        <authorList>
            <person name="Moller H."/>
            <person name="Coetzee B."/>
            <person name="Rose L.J."/>
            <person name="Van Niekerk J.M."/>
        </authorList>
    </citation>
    <scope>NUCLEOTIDE SEQUENCE</scope>
    <source>
        <strain evidence="2">STE-U-9442</strain>
    </source>
</reference>
<dbReference type="PANTHER" id="PTHR31827:SF1">
    <property type="entry name" value="EMB|CAB89363.1"/>
    <property type="match status" value="1"/>
</dbReference>
<organism evidence="2 3">
    <name type="scientific">Phytophthora citrophthora</name>
    <dbReference type="NCBI Taxonomy" id="4793"/>
    <lineage>
        <taxon>Eukaryota</taxon>
        <taxon>Sar</taxon>
        <taxon>Stramenopiles</taxon>
        <taxon>Oomycota</taxon>
        <taxon>Peronosporomycetes</taxon>
        <taxon>Peronosporales</taxon>
        <taxon>Peronosporaceae</taxon>
        <taxon>Phytophthora</taxon>
    </lineage>
</organism>
<sequence>MNIYQHNLLDDRPFPIFDAWSDMILGINELSDLLDFIIPDLSSPGFVPIPLLHQPTFGFEIRSPSASELVISHNMHNLSYNALPLFDLTPSIDPIPFTSQNVKHEVVPLPVDVLAEVFELSLPEKQRKRHPFKIKDKAKCEVDGCNTFKQSHGRCIRHGGGKRCQVEGCTRGAQTKGRCKRHGGGARCQVVGCTASSQGGGLCRTHGGGKICIAPGCKKGAQREGKCAKHTVRSCLVDGCLRSSRCRGFCTRHKMQAKA</sequence>
<dbReference type="AlphaFoldDB" id="A0AAD9LSM1"/>